<organism evidence="1">
    <name type="scientific">Catovirus CTV1</name>
    <dbReference type="NCBI Taxonomy" id="1977631"/>
    <lineage>
        <taxon>Viruses</taxon>
        <taxon>Varidnaviria</taxon>
        <taxon>Bamfordvirae</taxon>
        <taxon>Nucleocytoviricota</taxon>
        <taxon>Megaviricetes</taxon>
        <taxon>Imitervirales</taxon>
        <taxon>Mimiviridae</taxon>
        <taxon>Klosneuvirinae</taxon>
        <taxon>Catovirus</taxon>
    </lineage>
</organism>
<accession>A0A1V0SBR3</accession>
<dbReference type="EMBL" id="KY684084">
    <property type="protein sequence ID" value="ARF09155.1"/>
    <property type="molecule type" value="Genomic_DNA"/>
</dbReference>
<evidence type="ECO:0000313" key="1">
    <source>
        <dbReference type="EMBL" id="ARF09155.1"/>
    </source>
</evidence>
<gene>
    <name evidence="1" type="ORF">Catovirus_2_104</name>
</gene>
<reference evidence="1" key="1">
    <citation type="journal article" date="2017" name="Science">
        <title>Giant viruses with an expanded complement of translation system components.</title>
        <authorList>
            <person name="Schulz F."/>
            <person name="Yutin N."/>
            <person name="Ivanova N.N."/>
            <person name="Ortega D.R."/>
            <person name="Lee T.K."/>
            <person name="Vierheilig J."/>
            <person name="Daims H."/>
            <person name="Horn M."/>
            <person name="Wagner M."/>
            <person name="Jensen G.J."/>
            <person name="Kyrpides N.C."/>
            <person name="Koonin E.V."/>
            <person name="Woyke T."/>
        </authorList>
    </citation>
    <scope>NUCLEOTIDE SEQUENCE</scope>
    <source>
        <strain evidence="1">CTV1</strain>
    </source>
</reference>
<sequence>MTALVLDNSYNANNVKNITDFFDVQDSSNKLLTTRQINDLIRQITKGGKRSLFNNGRQYPQMINVFLSRLTKKHLLSDEQVSKILRQMHIAVRLNDEWIHNLKKLGFKFTPDFVVLLAQKGVKESFKLADEINIVDINTILQIFGYYVPHNREDYCEKFGMLYEYLKKKKIVPNNKCLNFGFSVNDFDVLRDLDKLKSIGFVVNVETFKIFFDNIKSYYSDEKYVKLCNVLVDNVIVDQADLIYDTMYNAIAKDASHITSIKQYKINLVSDITLSLVKKNIYPAPDKLNILSNIKDNSITKLYDIFFDTLNYNCSELFCDNICLQGNKMLFDYVVSKKKFKITNNSLTYACFSYNVPLIEELINMKCVANINCIKKIPKIEKKVMDLLLLSGLSINAELLVECYKKNYTFDDIRGLSYNEELYFAFYDALGLRKNVPYFNKMNAVIINFRNMFDSCDIEHIKAYMEKENIIPDQYCYDSAFLFKNNKVVEWLEKDYKMKPTYLTFILSYNYAERKCIFDDYIKTNNFEARLDYKDLYVKKN</sequence>
<name>A0A1V0SBR3_9VIRU</name>
<protein>
    <submittedName>
        <fullName evidence="1">Uncharacterized protein</fullName>
    </submittedName>
</protein>
<proteinExistence type="predicted"/>